<dbReference type="PANTHER" id="PTHR48081">
    <property type="entry name" value="AB HYDROLASE SUPERFAMILY PROTEIN C4A8.06C"/>
    <property type="match status" value="1"/>
</dbReference>
<dbReference type="SUPFAM" id="SSF53474">
    <property type="entry name" value="alpha/beta-Hydrolases"/>
    <property type="match status" value="1"/>
</dbReference>
<dbReference type="InterPro" id="IPR000847">
    <property type="entry name" value="LysR_HTH_N"/>
</dbReference>
<proteinExistence type="predicted"/>
<organism evidence="3 4">
    <name type="scientific">Nocardia elegans</name>
    <dbReference type="NCBI Taxonomy" id="300029"/>
    <lineage>
        <taxon>Bacteria</taxon>
        <taxon>Bacillati</taxon>
        <taxon>Actinomycetota</taxon>
        <taxon>Actinomycetes</taxon>
        <taxon>Mycobacteriales</taxon>
        <taxon>Nocardiaceae</taxon>
        <taxon>Nocardia</taxon>
    </lineage>
</organism>
<sequence length="411" mass="44372">MPLRNEYGAGILGRMVEPLPQTPEGVELRHLRAFVAVAEELNFGRAAQRLYVTQPALSRTVRGLEKQVGCDLFRRNTRSVSLTPAGAALLERARDVLSSLDSALTAARAAGGELSARIDRLWSPVEETFNGDLSPTRSAFELMHAECPMPEGITLEPVNAGGVPGIHLVPVGEADTTTIYVHGGGFMLGSAYGYRGMAGAVAQSGRTRVLVPEYRLAPEHPFPAALNDVLTSYRWLLDNGRKPEQIALVGDSTGGMLVLSVLVRARDIGLPMPRATVLICPAVDFYAPEDDPPANMEHHMRFQNAYLAGRPASDPAANPMYSDLSGLPPALVQSGEFDALGRNTNQLVARLRAAEVAVQHDSFAVDGHCFQIHWSFHPEAAEAVQQIGDFLQKSSPVAPRPRRGSHMPPVL</sequence>
<dbReference type="InterPro" id="IPR036388">
    <property type="entry name" value="WH-like_DNA-bd_sf"/>
</dbReference>
<dbReference type="Pfam" id="PF07859">
    <property type="entry name" value="Abhydrolase_3"/>
    <property type="match status" value="1"/>
</dbReference>
<dbReference type="Proteomes" id="UP001602089">
    <property type="component" value="Unassembled WGS sequence"/>
</dbReference>
<dbReference type="Pfam" id="PF00126">
    <property type="entry name" value="HTH_1"/>
    <property type="match status" value="1"/>
</dbReference>
<dbReference type="InterPro" id="IPR013094">
    <property type="entry name" value="AB_hydrolase_3"/>
</dbReference>
<dbReference type="Gene3D" id="3.40.50.1820">
    <property type="entry name" value="alpha/beta hydrolase"/>
    <property type="match status" value="1"/>
</dbReference>
<dbReference type="PROSITE" id="PS50931">
    <property type="entry name" value="HTH_LYSR"/>
    <property type="match status" value="1"/>
</dbReference>
<evidence type="ECO:0000313" key="4">
    <source>
        <dbReference type="Proteomes" id="UP001602089"/>
    </source>
</evidence>
<evidence type="ECO:0000259" key="2">
    <source>
        <dbReference type="PROSITE" id="PS50931"/>
    </source>
</evidence>
<dbReference type="RefSeq" id="WP_387133127.1">
    <property type="nucleotide sequence ID" value="NZ_JBIATK010000024.1"/>
</dbReference>
<protein>
    <submittedName>
        <fullName evidence="3">Alpha/beta hydrolase fold domain-containing protein</fullName>
    </submittedName>
</protein>
<accession>A0ABW6TPR6</accession>
<dbReference type="Gene3D" id="1.10.10.10">
    <property type="entry name" value="Winged helix-like DNA-binding domain superfamily/Winged helix DNA-binding domain"/>
    <property type="match status" value="1"/>
</dbReference>
<keyword evidence="1 3" id="KW-0378">Hydrolase</keyword>
<dbReference type="SUPFAM" id="SSF46785">
    <property type="entry name" value="Winged helix' DNA-binding domain"/>
    <property type="match status" value="1"/>
</dbReference>
<evidence type="ECO:0000313" key="3">
    <source>
        <dbReference type="EMBL" id="MFF4028112.1"/>
    </source>
</evidence>
<feature type="domain" description="HTH lysR-type" evidence="2">
    <location>
        <begin position="26"/>
        <end position="83"/>
    </location>
</feature>
<dbReference type="GO" id="GO:0016787">
    <property type="term" value="F:hydrolase activity"/>
    <property type="evidence" value="ECO:0007669"/>
    <property type="project" value="UniProtKB-KW"/>
</dbReference>
<dbReference type="InterPro" id="IPR029058">
    <property type="entry name" value="AB_hydrolase_fold"/>
</dbReference>
<dbReference type="PANTHER" id="PTHR48081:SF8">
    <property type="entry name" value="ALPHA_BETA HYDROLASE FOLD-3 DOMAIN-CONTAINING PROTEIN-RELATED"/>
    <property type="match status" value="1"/>
</dbReference>
<keyword evidence="4" id="KW-1185">Reference proteome</keyword>
<comment type="caution">
    <text evidence="3">The sequence shown here is derived from an EMBL/GenBank/DDBJ whole genome shotgun (WGS) entry which is preliminary data.</text>
</comment>
<evidence type="ECO:0000256" key="1">
    <source>
        <dbReference type="ARBA" id="ARBA00022801"/>
    </source>
</evidence>
<name>A0ABW6TPR6_9NOCA</name>
<dbReference type="InterPro" id="IPR050300">
    <property type="entry name" value="GDXG_lipolytic_enzyme"/>
</dbReference>
<dbReference type="EMBL" id="JBIATK010000024">
    <property type="protein sequence ID" value="MFF4028112.1"/>
    <property type="molecule type" value="Genomic_DNA"/>
</dbReference>
<dbReference type="InterPro" id="IPR036390">
    <property type="entry name" value="WH_DNA-bd_sf"/>
</dbReference>
<dbReference type="PRINTS" id="PR00039">
    <property type="entry name" value="HTHLYSR"/>
</dbReference>
<gene>
    <name evidence="3" type="ORF">ACFYY5_35255</name>
</gene>
<reference evidence="3 4" key="1">
    <citation type="submission" date="2024-10" db="EMBL/GenBank/DDBJ databases">
        <title>The Natural Products Discovery Center: Release of the First 8490 Sequenced Strains for Exploring Actinobacteria Biosynthetic Diversity.</title>
        <authorList>
            <person name="Kalkreuter E."/>
            <person name="Kautsar S.A."/>
            <person name="Yang D."/>
            <person name="Bader C.D."/>
            <person name="Teijaro C.N."/>
            <person name="Fluegel L."/>
            <person name="Davis C.M."/>
            <person name="Simpson J.R."/>
            <person name="Lauterbach L."/>
            <person name="Steele A.D."/>
            <person name="Gui C."/>
            <person name="Meng S."/>
            <person name="Li G."/>
            <person name="Viehrig K."/>
            <person name="Ye F."/>
            <person name="Su P."/>
            <person name="Kiefer A.F."/>
            <person name="Nichols A."/>
            <person name="Cepeda A.J."/>
            <person name="Yan W."/>
            <person name="Fan B."/>
            <person name="Jiang Y."/>
            <person name="Adhikari A."/>
            <person name="Zheng C.-J."/>
            <person name="Schuster L."/>
            <person name="Cowan T.M."/>
            <person name="Smanski M.J."/>
            <person name="Chevrette M.G."/>
            <person name="De Carvalho L.P.S."/>
            <person name="Shen B."/>
        </authorList>
    </citation>
    <scope>NUCLEOTIDE SEQUENCE [LARGE SCALE GENOMIC DNA]</scope>
    <source>
        <strain evidence="3 4">NPDC001867</strain>
    </source>
</reference>